<feature type="non-terminal residue" evidence="3">
    <location>
        <position position="1"/>
    </location>
</feature>
<evidence type="ECO:0000313" key="3">
    <source>
        <dbReference type="EMBL" id="CAB4026201.1"/>
    </source>
</evidence>
<dbReference type="GO" id="GO:0085020">
    <property type="term" value="P:protein K6-linked ubiquitination"/>
    <property type="evidence" value="ECO:0007669"/>
    <property type="project" value="TreeGrafter"/>
</dbReference>
<reference evidence="3" key="1">
    <citation type="submission" date="2020-04" db="EMBL/GenBank/DDBJ databases">
        <authorList>
            <person name="Alioto T."/>
            <person name="Alioto T."/>
            <person name="Gomez Garrido J."/>
        </authorList>
    </citation>
    <scope>NUCLEOTIDE SEQUENCE</scope>
    <source>
        <strain evidence="3">A484AB</strain>
    </source>
</reference>
<gene>
    <name evidence="3" type="ORF">PACLA_8A043273</name>
</gene>
<evidence type="ECO:0000256" key="1">
    <source>
        <dbReference type="ARBA" id="ARBA00022737"/>
    </source>
</evidence>
<dbReference type="Pfam" id="PF12796">
    <property type="entry name" value="Ank_2"/>
    <property type="match status" value="1"/>
</dbReference>
<feature type="non-terminal residue" evidence="3">
    <location>
        <position position="101"/>
    </location>
</feature>
<dbReference type="GO" id="GO:0016301">
    <property type="term" value="F:kinase activity"/>
    <property type="evidence" value="ECO:0007669"/>
    <property type="project" value="UniProtKB-KW"/>
</dbReference>
<accession>A0A6S7J811</accession>
<dbReference type="GO" id="GO:0070531">
    <property type="term" value="C:BRCA1-A complex"/>
    <property type="evidence" value="ECO:0007669"/>
    <property type="project" value="TreeGrafter"/>
</dbReference>
<keyword evidence="1" id="KW-0677">Repeat</keyword>
<dbReference type="InterPro" id="IPR036770">
    <property type="entry name" value="Ankyrin_rpt-contain_sf"/>
</dbReference>
<dbReference type="PROSITE" id="PS50088">
    <property type="entry name" value="ANK_REPEAT"/>
    <property type="match status" value="1"/>
</dbReference>
<dbReference type="PANTHER" id="PTHR24171:SF8">
    <property type="entry name" value="BRCA1-ASSOCIATED RING DOMAIN PROTEIN 1"/>
    <property type="match status" value="1"/>
</dbReference>
<name>A0A6S7J811_PARCT</name>
<evidence type="ECO:0000256" key="2">
    <source>
        <dbReference type="ARBA" id="ARBA00023043"/>
    </source>
</evidence>
<keyword evidence="2" id="KW-0040">ANK repeat</keyword>
<dbReference type="SMART" id="SM00248">
    <property type="entry name" value="ANK"/>
    <property type="match status" value="2"/>
</dbReference>
<dbReference type="EMBL" id="CACRXK020014068">
    <property type="protein sequence ID" value="CAB4026201.1"/>
    <property type="molecule type" value="Genomic_DNA"/>
</dbReference>
<dbReference type="Proteomes" id="UP001152795">
    <property type="component" value="Unassembled WGS sequence"/>
</dbReference>
<dbReference type="PROSITE" id="PS50297">
    <property type="entry name" value="ANK_REP_REGION"/>
    <property type="match status" value="1"/>
</dbReference>
<proteinExistence type="predicted"/>
<dbReference type="SUPFAM" id="SSF48403">
    <property type="entry name" value="Ankyrin repeat"/>
    <property type="match status" value="1"/>
</dbReference>
<protein>
    <submittedName>
        <fullName evidence="3">Leucine-rich repeat serine threonine- kinase 2-like</fullName>
    </submittedName>
</protein>
<dbReference type="InterPro" id="IPR002110">
    <property type="entry name" value="Ankyrin_rpt"/>
</dbReference>
<keyword evidence="3" id="KW-0418">Kinase</keyword>
<comment type="caution">
    <text evidence="3">The sequence shown here is derived from an EMBL/GenBank/DDBJ whole genome shotgun (WGS) entry which is preliminary data.</text>
</comment>
<sequence>QGLNQGMSTRQDKTDKMHDACAKGHLRKVREILQKDSYVANRLDQRIGFLGYTPLHEAACQSHDDILQLLLIYGGNVDAMADGNYTPLHIAASMDYVKCIK</sequence>
<keyword evidence="4" id="KW-1185">Reference proteome</keyword>
<organism evidence="3 4">
    <name type="scientific">Paramuricea clavata</name>
    <name type="common">Red gorgonian</name>
    <name type="synonym">Violescent sea-whip</name>
    <dbReference type="NCBI Taxonomy" id="317549"/>
    <lineage>
        <taxon>Eukaryota</taxon>
        <taxon>Metazoa</taxon>
        <taxon>Cnidaria</taxon>
        <taxon>Anthozoa</taxon>
        <taxon>Octocorallia</taxon>
        <taxon>Malacalcyonacea</taxon>
        <taxon>Plexauridae</taxon>
        <taxon>Paramuricea</taxon>
    </lineage>
</organism>
<dbReference type="PANTHER" id="PTHR24171">
    <property type="entry name" value="ANKYRIN REPEAT DOMAIN-CONTAINING PROTEIN 39-RELATED"/>
    <property type="match status" value="1"/>
</dbReference>
<keyword evidence="3" id="KW-0808">Transferase</keyword>
<dbReference type="GO" id="GO:0031436">
    <property type="term" value="C:BRCA1-BARD1 complex"/>
    <property type="evidence" value="ECO:0007669"/>
    <property type="project" value="TreeGrafter"/>
</dbReference>
<evidence type="ECO:0000313" key="4">
    <source>
        <dbReference type="Proteomes" id="UP001152795"/>
    </source>
</evidence>
<dbReference type="OrthoDB" id="194358at2759"/>
<dbReference type="AlphaFoldDB" id="A0A6S7J811"/>
<dbReference type="GO" id="GO:0004842">
    <property type="term" value="F:ubiquitin-protein transferase activity"/>
    <property type="evidence" value="ECO:0007669"/>
    <property type="project" value="TreeGrafter"/>
</dbReference>
<dbReference type="Gene3D" id="1.25.40.20">
    <property type="entry name" value="Ankyrin repeat-containing domain"/>
    <property type="match status" value="1"/>
</dbReference>